<reference evidence="1 2" key="1">
    <citation type="submission" date="2020-08" db="EMBL/GenBank/DDBJ databases">
        <title>A Genomic Blueprint of the Chicken Gut Microbiome.</title>
        <authorList>
            <person name="Gilroy R."/>
            <person name="Ravi A."/>
            <person name="Getino M."/>
            <person name="Pursley I."/>
            <person name="Horton D.L."/>
            <person name="Alikhan N.-F."/>
            <person name="Baker D."/>
            <person name="Gharbi K."/>
            <person name="Hall N."/>
            <person name="Watson M."/>
            <person name="Adriaenssens E.M."/>
            <person name="Foster-Nyarko E."/>
            <person name="Jarju S."/>
            <person name="Secka A."/>
            <person name="Antonio M."/>
            <person name="Oren A."/>
            <person name="Chaudhuri R."/>
            <person name="La Ragione R.M."/>
            <person name="Hildebrand F."/>
            <person name="Pallen M.J."/>
        </authorList>
    </citation>
    <scope>NUCLEOTIDE SEQUENCE [LARGE SCALE GENOMIC DNA]</scope>
    <source>
        <strain evidence="1 2">Sa5YUA1</strain>
    </source>
</reference>
<dbReference type="EMBL" id="JACSQT010000017">
    <property type="protein sequence ID" value="MBD7939461.1"/>
    <property type="molecule type" value="Genomic_DNA"/>
</dbReference>
<organism evidence="1 2">
    <name type="scientific">Cytobacillus stercorigallinarum</name>
    <dbReference type="NCBI Taxonomy" id="2762240"/>
    <lineage>
        <taxon>Bacteria</taxon>
        <taxon>Bacillati</taxon>
        <taxon>Bacillota</taxon>
        <taxon>Bacilli</taxon>
        <taxon>Bacillales</taxon>
        <taxon>Bacillaceae</taxon>
        <taxon>Cytobacillus</taxon>
    </lineage>
</organism>
<sequence>MQKKLIDINNEADGIMVNLEVIEGQMIFFGHLIEDMRQYPDAMASDVRFGQTQKQLSAIYTLFYEQLKEIGEYQETISKLSSEHHE</sequence>
<dbReference type="RefSeq" id="WP_191817127.1">
    <property type="nucleotide sequence ID" value="NZ_JACSQT010000017.1"/>
</dbReference>
<dbReference type="Proteomes" id="UP000657931">
    <property type="component" value="Unassembled WGS sequence"/>
</dbReference>
<proteinExistence type="predicted"/>
<accession>A0ABR8QVB1</accession>
<name>A0ABR8QVB1_9BACI</name>
<gene>
    <name evidence="1" type="ORF">H9655_20680</name>
</gene>
<evidence type="ECO:0000313" key="2">
    <source>
        <dbReference type="Proteomes" id="UP000657931"/>
    </source>
</evidence>
<keyword evidence="2" id="KW-1185">Reference proteome</keyword>
<evidence type="ECO:0008006" key="3">
    <source>
        <dbReference type="Google" id="ProtNLM"/>
    </source>
</evidence>
<protein>
    <recommendedName>
        <fullName evidence="3">Phage protein</fullName>
    </recommendedName>
</protein>
<comment type="caution">
    <text evidence="1">The sequence shown here is derived from an EMBL/GenBank/DDBJ whole genome shotgun (WGS) entry which is preliminary data.</text>
</comment>
<evidence type="ECO:0000313" key="1">
    <source>
        <dbReference type="EMBL" id="MBD7939461.1"/>
    </source>
</evidence>